<name>A0A643JNR1_9EURY</name>
<dbReference type="EMBL" id="VZUS01000006">
    <property type="protein sequence ID" value="KAB1184822.1"/>
    <property type="molecule type" value="Genomic_DNA"/>
</dbReference>
<gene>
    <name evidence="1" type="ORF">Hfx1149_17315</name>
</gene>
<dbReference type="RefSeq" id="WP_151139986.1">
    <property type="nucleotide sequence ID" value="NZ_VZUS01000006.1"/>
</dbReference>
<sequence>MPKENRTELDIASYMGDNSYPWQFSVTRSTNEIVITQARGPEDKFDPVIKQFEIKDSPIDDEPQSFQHTVIRRVWTEDPNEPNVRSQRSEGRIVETLLHDKRGWHLDRPEPRSPIESSDWETTYYQTNYPGITVSDGTIRSQTEDELQFTEERNYRISKELFETYDSGYVLSYHEVNEESRSCGMWETANATAYRLL</sequence>
<organism evidence="1">
    <name type="scientific">Haloferax sp. CBA1149</name>
    <dbReference type="NCBI Taxonomy" id="2650753"/>
    <lineage>
        <taxon>Archaea</taxon>
        <taxon>Methanobacteriati</taxon>
        <taxon>Methanobacteriota</taxon>
        <taxon>Stenosarchaea group</taxon>
        <taxon>Halobacteria</taxon>
        <taxon>Halobacteriales</taxon>
        <taxon>Haloferacaceae</taxon>
        <taxon>Haloferax</taxon>
    </lineage>
</organism>
<reference evidence="1" key="1">
    <citation type="submission" date="2019-09" db="EMBL/GenBank/DDBJ databases">
        <title>Genomic analysis of Haloferax sp. CBA1149.</title>
        <authorList>
            <person name="Roh S.W."/>
        </authorList>
    </citation>
    <scope>NUCLEOTIDE SEQUENCE</scope>
    <source>
        <strain evidence="1">CBA1149</strain>
    </source>
</reference>
<evidence type="ECO:0000313" key="1">
    <source>
        <dbReference type="EMBL" id="KAB1184822.1"/>
    </source>
</evidence>
<accession>A0A643JNR1</accession>
<protein>
    <submittedName>
        <fullName evidence="1">Uncharacterized protein</fullName>
    </submittedName>
</protein>
<proteinExistence type="predicted"/>
<comment type="caution">
    <text evidence="1">The sequence shown here is derived from an EMBL/GenBank/DDBJ whole genome shotgun (WGS) entry which is preliminary data.</text>
</comment>
<dbReference type="AlphaFoldDB" id="A0A643JNR1"/>